<evidence type="ECO:0000256" key="1">
    <source>
        <dbReference type="SAM" id="MobiDB-lite"/>
    </source>
</evidence>
<evidence type="ECO:0000256" key="2">
    <source>
        <dbReference type="SAM" id="Phobius"/>
    </source>
</evidence>
<proteinExistence type="predicted"/>
<dbReference type="EMBL" id="MDEO01000036">
    <property type="protein sequence ID" value="OCX13604.1"/>
    <property type="molecule type" value="Genomic_DNA"/>
</dbReference>
<keyword evidence="2" id="KW-0472">Membrane</keyword>
<dbReference type="OrthoDB" id="8098681at2"/>
<evidence type="ECO:0000313" key="3">
    <source>
        <dbReference type="EMBL" id="OCX13604.1"/>
    </source>
</evidence>
<reference evidence="3 4" key="1">
    <citation type="submission" date="2016-08" db="EMBL/GenBank/DDBJ databases">
        <title>Whole genome sequence of Mesorhizobium sp. strain UASWS1009 isolated from industrial sewage.</title>
        <authorList>
            <person name="Crovadore J."/>
            <person name="Calmin G."/>
            <person name="Chablais R."/>
            <person name="Cochard B."/>
            <person name="Lefort F."/>
        </authorList>
    </citation>
    <scope>NUCLEOTIDE SEQUENCE [LARGE SCALE GENOMIC DNA]</scope>
    <source>
        <strain evidence="3 4">UASWS1009</strain>
    </source>
</reference>
<dbReference type="AlphaFoldDB" id="A0A1C2DFR0"/>
<comment type="caution">
    <text evidence="3">The sequence shown here is derived from an EMBL/GenBank/DDBJ whole genome shotgun (WGS) entry which is preliminary data.</text>
</comment>
<keyword evidence="2" id="KW-0812">Transmembrane</keyword>
<evidence type="ECO:0008006" key="5">
    <source>
        <dbReference type="Google" id="ProtNLM"/>
    </source>
</evidence>
<dbReference type="STRING" id="1566387.QV13_29560"/>
<dbReference type="Proteomes" id="UP000094412">
    <property type="component" value="Unassembled WGS sequence"/>
</dbReference>
<keyword evidence="4" id="KW-1185">Reference proteome</keyword>
<feature type="transmembrane region" description="Helical" evidence="2">
    <location>
        <begin position="28"/>
        <end position="52"/>
    </location>
</feature>
<feature type="transmembrane region" description="Helical" evidence="2">
    <location>
        <begin position="97"/>
        <end position="115"/>
    </location>
</feature>
<name>A0A1C2DFR0_9HYPH</name>
<sequence>MGSLTSLLAGLVTGEASAIAKQVRGAAIVYGVALVAALFGFCFLLAAAYLWAAKRFGAIEASLGFGGGFLAVAGLTVISYRLTAKSRSRRRAEKRRTNLAALGIAAGIAALPGLLRSREGTGALLGPLAALFAYALYRENFPGDAEKNGDQEPSSDADRRG</sequence>
<protein>
    <recommendedName>
        <fullName evidence="5">Phage holin family protein</fullName>
    </recommendedName>
</protein>
<accession>A0A1C2DFR0</accession>
<evidence type="ECO:0000313" key="4">
    <source>
        <dbReference type="Proteomes" id="UP000094412"/>
    </source>
</evidence>
<feature type="transmembrane region" description="Helical" evidence="2">
    <location>
        <begin position="121"/>
        <end position="137"/>
    </location>
</feature>
<gene>
    <name evidence="3" type="ORF">QV13_29560</name>
</gene>
<feature type="region of interest" description="Disordered" evidence="1">
    <location>
        <begin position="142"/>
        <end position="161"/>
    </location>
</feature>
<keyword evidence="2" id="KW-1133">Transmembrane helix</keyword>
<feature type="compositionally biased region" description="Basic and acidic residues" evidence="1">
    <location>
        <begin position="144"/>
        <end position="161"/>
    </location>
</feature>
<organism evidence="3 4">
    <name type="scientific">Mesorhizobium hungaricum</name>
    <dbReference type="NCBI Taxonomy" id="1566387"/>
    <lineage>
        <taxon>Bacteria</taxon>
        <taxon>Pseudomonadati</taxon>
        <taxon>Pseudomonadota</taxon>
        <taxon>Alphaproteobacteria</taxon>
        <taxon>Hyphomicrobiales</taxon>
        <taxon>Phyllobacteriaceae</taxon>
        <taxon>Mesorhizobium</taxon>
    </lineage>
</organism>